<keyword evidence="2" id="KW-0812">Transmembrane</keyword>
<gene>
    <name evidence="4" type="ORF">Aca07nite_81310</name>
</gene>
<feature type="region of interest" description="Disordered" evidence="1">
    <location>
        <begin position="706"/>
        <end position="727"/>
    </location>
</feature>
<evidence type="ECO:0000313" key="4">
    <source>
        <dbReference type="EMBL" id="GID50856.1"/>
    </source>
</evidence>
<dbReference type="Pfam" id="PF05729">
    <property type="entry name" value="NACHT"/>
    <property type="match status" value="1"/>
</dbReference>
<dbReference type="Gene3D" id="3.40.50.300">
    <property type="entry name" value="P-loop containing nucleotide triphosphate hydrolases"/>
    <property type="match status" value="1"/>
</dbReference>
<sequence>MHYWRMPKPGARWRYLVFVASGIALALSTVFAWLYFSDDPDDRLEFADHRAGVVSMLLTAIGLLIATVGIRQGHRPPPFEHRRLLTEATAELAELVSRQWSHEARIRGLTRPEPIRVRWASTGLPVGASAAEVLGPDWTAGRPTRLKLHGDVTRVAAALRRLPARRLVVIGPPGAGKTSLAVLLVRELLGAREPAEAVPVLLSLSMWPPEEQNLAEWMVGQINRAYPPLASEEHFGPEAVSRMLSAGLILPVLDGLDEVSRDHITLAVTRLNNYLSQDRPIVVTCRTAEYQEIIGQVGAVLARAAVVELESVSHSEAAAYLPAGQGEAGRRRWKPVTRHLLTHPDGPLAQVFSTPLMVHLARVVYRGATEPADLLRFTDPATLEDHLLRNYVPALYAEQEGAPAARPGYRPEQAQRWLAFLAAHMSRARTREISWWQLVNATSLSIGRYVVAGIVVVAVLGHVLFNTAIDFWTAGATLGLTVVLGPIVGIVMSLADGQPCRVRLRPRSFFEGFAIGGSFALCGAPFLLLMMLFTETLPLGASLFLLAAFCLMGGLMVGTIAFLVGGIGATVGTNRPTGSRTSLRDDRNAFLVTTTAAFLAVGLIWYGMLAGLGPWMLGGWGGTAAASALMALALGPVIGLTSGAGAAWLRFTYARVWLTVHGLAPWRVLDFLDDAHDRGVLRKIDAAYQFRHARLQTSLATTGPLVQPATVTQPGPGESAVASAPAG</sequence>
<protein>
    <recommendedName>
        <fullName evidence="3">NACHT domain-containing protein</fullName>
    </recommendedName>
</protein>
<dbReference type="PROSITE" id="PS50837">
    <property type="entry name" value="NACHT"/>
    <property type="match status" value="1"/>
</dbReference>
<feature type="transmembrane region" description="Helical" evidence="2">
    <location>
        <begin position="51"/>
        <end position="70"/>
    </location>
</feature>
<evidence type="ECO:0000256" key="2">
    <source>
        <dbReference type="SAM" id="Phobius"/>
    </source>
</evidence>
<dbReference type="InterPro" id="IPR007111">
    <property type="entry name" value="NACHT_NTPase"/>
</dbReference>
<evidence type="ECO:0000256" key="1">
    <source>
        <dbReference type="SAM" id="MobiDB-lite"/>
    </source>
</evidence>
<comment type="caution">
    <text evidence="4">The sequence shown here is derived from an EMBL/GenBank/DDBJ whole genome shotgun (WGS) entry which is preliminary data.</text>
</comment>
<feature type="transmembrane region" description="Helical" evidence="2">
    <location>
        <begin position="628"/>
        <end position="649"/>
    </location>
</feature>
<proteinExistence type="predicted"/>
<dbReference type="SUPFAM" id="SSF52540">
    <property type="entry name" value="P-loop containing nucleoside triphosphate hydrolases"/>
    <property type="match status" value="1"/>
</dbReference>
<name>A0ABQ3WX49_9ACTN</name>
<dbReference type="InterPro" id="IPR027417">
    <property type="entry name" value="P-loop_NTPase"/>
</dbReference>
<feature type="domain" description="NACHT" evidence="3">
    <location>
        <begin position="165"/>
        <end position="275"/>
    </location>
</feature>
<feature type="transmembrane region" description="Helical" evidence="2">
    <location>
        <begin position="446"/>
        <end position="465"/>
    </location>
</feature>
<feature type="transmembrane region" description="Helical" evidence="2">
    <location>
        <begin position="513"/>
        <end position="533"/>
    </location>
</feature>
<keyword evidence="2" id="KW-0472">Membrane</keyword>
<feature type="transmembrane region" description="Helical" evidence="2">
    <location>
        <begin position="539"/>
        <end position="568"/>
    </location>
</feature>
<organism evidence="4">
    <name type="scientific">Actinoplanes campanulatus</name>
    <dbReference type="NCBI Taxonomy" id="113559"/>
    <lineage>
        <taxon>Bacteria</taxon>
        <taxon>Bacillati</taxon>
        <taxon>Actinomycetota</taxon>
        <taxon>Actinomycetes</taxon>
        <taxon>Micromonosporales</taxon>
        <taxon>Micromonosporaceae</taxon>
        <taxon>Actinoplanes</taxon>
    </lineage>
</organism>
<reference evidence="4" key="1">
    <citation type="submission" date="2021-01" db="EMBL/GenBank/DDBJ databases">
        <title>Whole genome shotgun sequence of Actinoplanes capillaceus NBRC 16408.</title>
        <authorList>
            <person name="Komaki H."/>
            <person name="Tamura T."/>
        </authorList>
    </citation>
    <scope>NUCLEOTIDE SEQUENCE [LARGE SCALE GENOMIC DNA]</scope>
    <source>
        <strain evidence="4">NBRC 16408</strain>
    </source>
</reference>
<dbReference type="EMBL" id="BOMF01000162">
    <property type="protein sequence ID" value="GID50856.1"/>
    <property type="molecule type" value="Genomic_DNA"/>
</dbReference>
<keyword evidence="2" id="KW-1133">Transmembrane helix</keyword>
<feature type="transmembrane region" description="Helical" evidence="2">
    <location>
        <begin position="471"/>
        <end position="492"/>
    </location>
</feature>
<evidence type="ECO:0000259" key="3">
    <source>
        <dbReference type="PROSITE" id="PS50837"/>
    </source>
</evidence>
<accession>A0ABQ3WX49</accession>
<feature type="transmembrane region" description="Helical" evidence="2">
    <location>
        <begin position="589"/>
        <end position="608"/>
    </location>
</feature>